<sequence>MAGSGGGFNSREAFAVFLILVLLLFSDGGALKKTLQAFSQTVNTLKNTMEAVGASVEALQAAVIVPDDTGSDEVTTLEA</sequence>
<dbReference type="Proteomes" id="UP000197032">
    <property type="component" value="Unassembled WGS sequence"/>
</dbReference>
<accession>A0A1Z5HMW9</accession>
<evidence type="ECO:0000313" key="2">
    <source>
        <dbReference type="Proteomes" id="UP000197032"/>
    </source>
</evidence>
<keyword evidence="2" id="KW-1185">Reference proteome</keyword>
<gene>
    <name evidence="1" type="ORF">KKC1_00210</name>
</gene>
<evidence type="ECO:0000313" key="1">
    <source>
        <dbReference type="EMBL" id="GAW90859.1"/>
    </source>
</evidence>
<reference evidence="2" key="1">
    <citation type="journal article" date="2017" name="Appl. Environ. Microbiol.">
        <title>Genomic analysis of Calderihabitans maritimus KKC1, a thermophilic hydrogenogenic carboxydotrophic bacterium isolated from marine sediment.</title>
        <authorList>
            <person name="Omae K."/>
            <person name="Yoneda Y."/>
            <person name="Fukuyama Y."/>
            <person name="Yoshida T."/>
            <person name="Sako Y."/>
        </authorList>
    </citation>
    <scope>NUCLEOTIDE SEQUENCE [LARGE SCALE GENOMIC DNA]</scope>
    <source>
        <strain evidence="2">KKC1</strain>
    </source>
</reference>
<comment type="caution">
    <text evidence="1">The sequence shown here is derived from an EMBL/GenBank/DDBJ whole genome shotgun (WGS) entry which is preliminary data.</text>
</comment>
<name>A0A1Z5HMW9_9FIRM</name>
<dbReference type="EMBL" id="BDGJ01000001">
    <property type="protein sequence ID" value="GAW90859.1"/>
    <property type="molecule type" value="Genomic_DNA"/>
</dbReference>
<protein>
    <submittedName>
        <fullName evidence="1">Uncharacterized protein</fullName>
    </submittedName>
</protein>
<dbReference type="AlphaFoldDB" id="A0A1Z5HMW9"/>
<dbReference type="RefSeq" id="WP_088552478.1">
    <property type="nucleotide sequence ID" value="NZ_BDGJ01000001.1"/>
</dbReference>
<proteinExistence type="predicted"/>
<organism evidence="1 2">
    <name type="scientific">Calderihabitans maritimus</name>
    <dbReference type="NCBI Taxonomy" id="1246530"/>
    <lineage>
        <taxon>Bacteria</taxon>
        <taxon>Bacillati</taxon>
        <taxon>Bacillota</taxon>
        <taxon>Clostridia</taxon>
        <taxon>Neomoorellales</taxon>
        <taxon>Calderihabitantaceae</taxon>
        <taxon>Calderihabitans</taxon>
    </lineage>
</organism>